<evidence type="ECO:0000313" key="3">
    <source>
        <dbReference type="Proteomes" id="UP000053424"/>
    </source>
</evidence>
<name>A0A0C3C4R8_HEBCY</name>
<dbReference type="OrthoDB" id="10004862at2759"/>
<dbReference type="AlphaFoldDB" id="A0A0C3C4R8"/>
<dbReference type="EMBL" id="KN831775">
    <property type="protein sequence ID" value="KIM43865.1"/>
    <property type="molecule type" value="Genomic_DNA"/>
</dbReference>
<feature type="region of interest" description="Disordered" evidence="1">
    <location>
        <begin position="1"/>
        <end position="38"/>
    </location>
</feature>
<protein>
    <submittedName>
        <fullName evidence="2">Uncharacterized protein</fullName>
    </submittedName>
</protein>
<organism evidence="2 3">
    <name type="scientific">Hebeloma cylindrosporum</name>
    <dbReference type="NCBI Taxonomy" id="76867"/>
    <lineage>
        <taxon>Eukaryota</taxon>
        <taxon>Fungi</taxon>
        <taxon>Dikarya</taxon>
        <taxon>Basidiomycota</taxon>
        <taxon>Agaricomycotina</taxon>
        <taxon>Agaricomycetes</taxon>
        <taxon>Agaricomycetidae</taxon>
        <taxon>Agaricales</taxon>
        <taxon>Agaricineae</taxon>
        <taxon>Hymenogastraceae</taxon>
        <taxon>Hebeloma</taxon>
    </lineage>
</organism>
<evidence type="ECO:0000313" key="2">
    <source>
        <dbReference type="EMBL" id="KIM43865.1"/>
    </source>
</evidence>
<accession>A0A0C3C4R8</accession>
<dbReference type="Proteomes" id="UP000053424">
    <property type="component" value="Unassembled WGS sequence"/>
</dbReference>
<keyword evidence="3" id="KW-1185">Reference proteome</keyword>
<reference evidence="3" key="2">
    <citation type="submission" date="2015-01" db="EMBL/GenBank/DDBJ databases">
        <title>Evolutionary Origins and Diversification of the Mycorrhizal Mutualists.</title>
        <authorList>
            <consortium name="DOE Joint Genome Institute"/>
            <consortium name="Mycorrhizal Genomics Consortium"/>
            <person name="Kohler A."/>
            <person name="Kuo A."/>
            <person name="Nagy L.G."/>
            <person name="Floudas D."/>
            <person name="Copeland A."/>
            <person name="Barry K.W."/>
            <person name="Cichocki N."/>
            <person name="Veneault-Fourrey C."/>
            <person name="LaButti K."/>
            <person name="Lindquist E.A."/>
            <person name="Lipzen A."/>
            <person name="Lundell T."/>
            <person name="Morin E."/>
            <person name="Murat C."/>
            <person name="Riley R."/>
            <person name="Ohm R."/>
            <person name="Sun H."/>
            <person name="Tunlid A."/>
            <person name="Henrissat B."/>
            <person name="Grigoriev I.V."/>
            <person name="Hibbett D.S."/>
            <person name="Martin F."/>
        </authorList>
    </citation>
    <scope>NUCLEOTIDE SEQUENCE [LARGE SCALE GENOMIC DNA]</scope>
    <source>
        <strain evidence="3">h7</strain>
    </source>
</reference>
<dbReference type="HOGENOM" id="CLU_3087492_0_0_1"/>
<evidence type="ECO:0000256" key="1">
    <source>
        <dbReference type="SAM" id="MobiDB-lite"/>
    </source>
</evidence>
<gene>
    <name evidence="2" type="ORF">M413DRAFT_443742</name>
</gene>
<reference evidence="2 3" key="1">
    <citation type="submission" date="2014-04" db="EMBL/GenBank/DDBJ databases">
        <authorList>
            <consortium name="DOE Joint Genome Institute"/>
            <person name="Kuo A."/>
            <person name="Gay G."/>
            <person name="Dore J."/>
            <person name="Kohler A."/>
            <person name="Nagy L.G."/>
            <person name="Floudas D."/>
            <person name="Copeland A."/>
            <person name="Barry K.W."/>
            <person name="Cichocki N."/>
            <person name="Veneault-Fourrey C."/>
            <person name="LaButti K."/>
            <person name="Lindquist E.A."/>
            <person name="Lipzen A."/>
            <person name="Lundell T."/>
            <person name="Morin E."/>
            <person name="Murat C."/>
            <person name="Sun H."/>
            <person name="Tunlid A."/>
            <person name="Henrissat B."/>
            <person name="Grigoriev I.V."/>
            <person name="Hibbett D.S."/>
            <person name="Martin F."/>
            <person name="Nordberg H.P."/>
            <person name="Cantor M.N."/>
            <person name="Hua S.X."/>
        </authorList>
    </citation>
    <scope>NUCLEOTIDE SEQUENCE [LARGE SCALE GENOMIC DNA]</scope>
    <source>
        <strain evidence="3">h7</strain>
    </source>
</reference>
<sequence>MASSKTQIAALWPSPGPSLTADAPARWPGSTPAGCENPVNEMMQVQEGDREG</sequence>
<proteinExistence type="predicted"/>